<dbReference type="GO" id="GO:1903394">
    <property type="term" value="P:protein localization to kinetochore involved in kinetochore assembly"/>
    <property type="evidence" value="ECO:0007669"/>
    <property type="project" value="TreeGrafter"/>
</dbReference>
<dbReference type="Pfam" id="PF10493">
    <property type="entry name" value="Rod_C"/>
    <property type="match status" value="1"/>
</dbReference>
<evidence type="ECO:0000259" key="1">
    <source>
        <dbReference type="Pfam" id="PF10493"/>
    </source>
</evidence>
<feature type="domain" description="KNTC1 third ARM-repeats" evidence="2">
    <location>
        <begin position="7"/>
        <end position="88"/>
    </location>
</feature>
<dbReference type="InterPro" id="IPR019527">
    <property type="entry name" value="RZZ-complex_KNTC1/ROD_C"/>
</dbReference>
<dbReference type="GO" id="GO:0000070">
    <property type="term" value="P:mitotic sister chromatid segregation"/>
    <property type="evidence" value="ECO:0007669"/>
    <property type="project" value="TreeGrafter"/>
</dbReference>
<dbReference type="PANTHER" id="PTHR15688:SF1">
    <property type="entry name" value="KINETOCHORE-ASSOCIATED PROTEIN 1"/>
    <property type="match status" value="1"/>
</dbReference>
<feature type="domain" description="RZZ complex subunit KNTC1/ROD C-terminal" evidence="1">
    <location>
        <begin position="209"/>
        <end position="482"/>
    </location>
</feature>
<accession>A0A158PPJ6</accession>
<dbReference type="GO" id="GO:0005828">
    <property type="term" value="C:kinetochore microtubule"/>
    <property type="evidence" value="ECO:0007669"/>
    <property type="project" value="TreeGrafter"/>
</dbReference>
<organism evidence="5">
    <name type="scientific">Anisakis simplex</name>
    <name type="common">Herring worm</name>
    <dbReference type="NCBI Taxonomy" id="6269"/>
    <lineage>
        <taxon>Eukaryota</taxon>
        <taxon>Metazoa</taxon>
        <taxon>Ecdysozoa</taxon>
        <taxon>Nematoda</taxon>
        <taxon>Chromadorea</taxon>
        <taxon>Rhabditida</taxon>
        <taxon>Spirurina</taxon>
        <taxon>Ascaridomorpha</taxon>
        <taxon>Ascaridoidea</taxon>
        <taxon>Anisakidae</taxon>
        <taxon>Anisakis</taxon>
        <taxon>Anisakis simplex complex</taxon>
    </lineage>
</organism>
<evidence type="ECO:0000313" key="4">
    <source>
        <dbReference type="Proteomes" id="UP000267096"/>
    </source>
</evidence>
<dbReference type="PANTHER" id="PTHR15688">
    <property type="entry name" value="KINETOCHORE-ASSOCIATED PROTEIN 1"/>
    <property type="match status" value="1"/>
</dbReference>
<dbReference type="Proteomes" id="UP000267096">
    <property type="component" value="Unassembled WGS sequence"/>
</dbReference>
<dbReference type="GO" id="GO:0005737">
    <property type="term" value="C:cytoplasm"/>
    <property type="evidence" value="ECO:0007669"/>
    <property type="project" value="TreeGrafter"/>
</dbReference>
<dbReference type="InterPro" id="IPR052802">
    <property type="entry name" value="KNTC1"/>
</dbReference>
<evidence type="ECO:0000313" key="3">
    <source>
        <dbReference type="EMBL" id="VDK51891.1"/>
    </source>
</evidence>
<dbReference type="WBParaSite" id="ASIM_0001486101-mRNA-1">
    <property type="protein sequence ID" value="ASIM_0001486101-mRNA-1"/>
    <property type="gene ID" value="ASIM_0001486101"/>
</dbReference>
<dbReference type="GO" id="GO:1990423">
    <property type="term" value="C:RZZ complex"/>
    <property type="evidence" value="ECO:0007669"/>
    <property type="project" value="TreeGrafter"/>
</dbReference>
<keyword evidence="4" id="KW-1185">Reference proteome</keyword>
<dbReference type="InterPro" id="IPR055405">
    <property type="entry name" value="ARM_KNTC1_3rd"/>
</dbReference>
<dbReference type="OrthoDB" id="5868545at2759"/>
<dbReference type="AlphaFoldDB" id="A0A158PPJ6"/>
<dbReference type="GO" id="GO:0031267">
    <property type="term" value="F:small GTPase binding"/>
    <property type="evidence" value="ECO:0007669"/>
    <property type="project" value="TreeGrafter"/>
</dbReference>
<sequence length="562" mass="64441">MYVYKKDVIFSFCDDFGLDSTEATMIYALQVLIRCSKQEDAKLHRELLEMSERAFDSLKLTENIFMRLYDCLMSLCPYDYEAIDLILKQMQKYAISDNEQHALILKRATITLQFLQRSEQSSVLTDGSAMIENASLEMIANEDRDMCSNGLFVTHLPNRSQNSLPFHPFLFEDNKDIKSETKMQLLSIGIDVGNMWLGPMGNQLLKPIQADERVKIATFVANLSKSHRRNRTELLLKKVDLLKNETIDLIKSPSDLVVFIYSNAINWNDPIDKKAKLELLNELVALNDLDHTAILDELIESWLGTDATAADAKDGMTDGLMNGNVAVHNPAKDLVYDFPYLDSSVSRIVHLLRSRPPTQAAVYLTSLINKDSNVVLHDTKIRSICCLMRLLSPEQFISILGYDATNVCVTLERLLYSRLINVCRIDLPIQTFIEQNKAHLTKSLLSSGVRQSMELLHFIACVVIDYEVVDRKLIFDLLTKLYGGRQREIVSRLLYLCRLYPALARQHNDLALIWRDIADWMYFSIDDSDPSMNEKLRRYVYFCLRSVKSERQFVCSHSPLSV</sequence>
<evidence type="ECO:0000313" key="5">
    <source>
        <dbReference type="WBParaSite" id="ASIM_0001486101-mRNA-1"/>
    </source>
</evidence>
<dbReference type="Pfam" id="PF24515">
    <property type="entry name" value="ARM_KNTC1_3rd"/>
    <property type="match status" value="1"/>
</dbReference>
<dbReference type="GO" id="GO:0007094">
    <property type="term" value="P:mitotic spindle assembly checkpoint signaling"/>
    <property type="evidence" value="ECO:0007669"/>
    <property type="project" value="TreeGrafter"/>
</dbReference>
<reference evidence="3 4" key="2">
    <citation type="submission" date="2018-11" db="EMBL/GenBank/DDBJ databases">
        <authorList>
            <consortium name="Pathogen Informatics"/>
        </authorList>
    </citation>
    <scope>NUCLEOTIDE SEQUENCE [LARGE SCALE GENOMIC DNA]</scope>
</reference>
<evidence type="ECO:0000259" key="2">
    <source>
        <dbReference type="Pfam" id="PF24515"/>
    </source>
</evidence>
<proteinExistence type="predicted"/>
<protein>
    <submittedName>
        <fullName evidence="5">Rod_C domain-containing protein</fullName>
    </submittedName>
</protein>
<name>A0A158PPJ6_ANISI</name>
<dbReference type="EMBL" id="UYRR01031679">
    <property type="protein sequence ID" value="VDK51891.1"/>
    <property type="molecule type" value="Genomic_DNA"/>
</dbReference>
<reference evidence="5" key="1">
    <citation type="submission" date="2016-04" db="UniProtKB">
        <authorList>
            <consortium name="WormBaseParasite"/>
        </authorList>
    </citation>
    <scope>IDENTIFICATION</scope>
</reference>
<gene>
    <name evidence="3" type="ORF">ASIM_LOCUS14271</name>
</gene>